<dbReference type="Proteomes" id="UP001066276">
    <property type="component" value="Chromosome 5"/>
</dbReference>
<accession>A0AAV7RQP4</accession>
<evidence type="ECO:0000313" key="2">
    <source>
        <dbReference type="Proteomes" id="UP001066276"/>
    </source>
</evidence>
<gene>
    <name evidence="1" type="ORF">NDU88_005989</name>
</gene>
<name>A0AAV7RQP4_PLEWA</name>
<comment type="caution">
    <text evidence="1">The sequence shown here is derived from an EMBL/GenBank/DDBJ whole genome shotgun (WGS) entry which is preliminary data.</text>
</comment>
<sequence length="78" mass="8741">MTADTAGFLRPRGAMSLRRQAKLDFVLVQELLELQTAMNTWLNGSAFWIHRALSEPIQAAHRPTILLPPQSGLTMEQP</sequence>
<dbReference type="AlphaFoldDB" id="A0AAV7RQP4"/>
<evidence type="ECO:0000313" key="1">
    <source>
        <dbReference type="EMBL" id="KAJ1153228.1"/>
    </source>
</evidence>
<proteinExistence type="predicted"/>
<organism evidence="1 2">
    <name type="scientific">Pleurodeles waltl</name>
    <name type="common">Iberian ribbed newt</name>
    <dbReference type="NCBI Taxonomy" id="8319"/>
    <lineage>
        <taxon>Eukaryota</taxon>
        <taxon>Metazoa</taxon>
        <taxon>Chordata</taxon>
        <taxon>Craniata</taxon>
        <taxon>Vertebrata</taxon>
        <taxon>Euteleostomi</taxon>
        <taxon>Amphibia</taxon>
        <taxon>Batrachia</taxon>
        <taxon>Caudata</taxon>
        <taxon>Salamandroidea</taxon>
        <taxon>Salamandridae</taxon>
        <taxon>Pleurodelinae</taxon>
        <taxon>Pleurodeles</taxon>
    </lineage>
</organism>
<dbReference type="EMBL" id="JANPWB010000009">
    <property type="protein sequence ID" value="KAJ1153228.1"/>
    <property type="molecule type" value="Genomic_DNA"/>
</dbReference>
<protein>
    <submittedName>
        <fullName evidence="1">Uncharacterized protein</fullName>
    </submittedName>
</protein>
<keyword evidence="2" id="KW-1185">Reference proteome</keyword>
<reference evidence="1" key="1">
    <citation type="journal article" date="2022" name="bioRxiv">
        <title>Sequencing and chromosome-scale assembly of the giantPleurodeles waltlgenome.</title>
        <authorList>
            <person name="Brown T."/>
            <person name="Elewa A."/>
            <person name="Iarovenko S."/>
            <person name="Subramanian E."/>
            <person name="Araus A.J."/>
            <person name="Petzold A."/>
            <person name="Susuki M."/>
            <person name="Suzuki K.-i.T."/>
            <person name="Hayashi T."/>
            <person name="Toyoda A."/>
            <person name="Oliveira C."/>
            <person name="Osipova E."/>
            <person name="Leigh N.D."/>
            <person name="Simon A."/>
            <person name="Yun M.H."/>
        </authorList>
    </citation>
    <scope>NUCLEOTIDE SEQUENCE</scope>
    <source>
        <strain evidence="1">20211129_DDA</strain>
        <tissue evidence="1">Liver</tissue>
    </source>
</reference>